<dbReference type="Proteomes" id="UP001221898">
    <property type="component" value="Unassembled WGS sequence"/>
</dbReference>
<organism evidence="2 3">
    <name type="scientific">Aldrovandia affinis</name>
    <dbReference type="NCBI Taxonomy" id="143900"/>
    <lineage>
        <taxon>Eukaryota</taxon>
        <taxon>Metazoa</taxon>
        <taxon>Chordata</taxon>
        <taxon>Craniata</taxon>
        <taxon>Vertebrata</taxon>
        <taxon>Euteleostomi</taxon>
        <taxon>Actinopterygii</taxon>
        <taxon>Neopterygii</taxon>
        <taxon>Teleostei</taxon>
        <taxon>Notacanthiformes</taxon>
        <taxon>Halosauridae</taxon>
        <taxon>Aldrovandia</taxon>
    </lineage>
</organism>
<name>A0AAD7X347_9TELE</name>
<sequence>MDEAVYTFLRQYDHLGDIISVSTEGSNGKTGLTSYSGLPVKGGLQALGCLTSSGASQMDRLVTGKLGDRSWSRGPLRPRASGQQPSRSRGYSSNSQVHETETRQMKIFELTEVAGLAKPRPRI</sequence>
<comment type="caution">
    <text evidence="2">The sequence shown here is derived from an EMBL/GenBank/DDBJ whole genome shotgun (WGS) entry which is preliminary data.</text>
</comment>
<proteinExistence type="predicted"/>
<feature type="compositionally biased region" description="Polar residues" evidence="1">
    <location>
        <begin position="81"/>
        <end position="97"/>
    </location>
</feature>
<evidence type="ECO:0000313" key="3">
    <source>
        <dbReference type="Proteomes" id="UP001221898"/>
    </source>
</evidence>
<protein>
    <submittedName>
        <fullName evidence="2">Uncharacterized protein</fullName>
    </submittedName>
</protein>
<dbReference type="EMBL" id="JAINUG010000002">
    <property type="protein sequence ID" value="KAJ8418468.1"/>
    <property type="molecule type" value="Genomic_DNA"/>
</dbReference>
<evidence type="ECO:0000313" key="2">
    <source>
        <dbReference type="EMBL" id="KAJ8418468.1"/>
    </source>
</evidence>
<keyword evidence="3" id="KW-1185">Reference proteome</keyword>
<dbReference type="AlphaFoldDB" id="A0AAD7X347"/>
<feature type="region of interest" description="Disordered" evidence="1">
    <location>
        <begin position="64"/>
        <end position="103"/>
    </location>
</feature>
<accession>A0AAD7X347</accession>
<gene>
    <name evidence="2" type="ORF">AAFF_G00141770</name>
</gene>
<reference evidence="2" key="1">
    <citation type="journal article" date="2023" name="Science">
        <title>Genome structures resolve the early diversification of teleost fishes.</title>
        <authorList>
            <person name="Parey E."/>
            <person name="Louis A."/>
            <person name="Montfort J."/>
            <person name="Bouchez O."/>
            <person name="Roques C."/>
            <person name="Iampietro C."/>
            <person name="Lluch J."/>
            <person name="Castinel A."/>
            <person name="Donnadieu C."/>
            <person name="Desvignes T."/>
            <person name="Floi Bucao C."/>
            <person name="Jouanno E."/>
            <person name="Wen M."/>
            <person name="Mejri S."/>
            <person name="Dirks R."/>
            <person name="Jansen H."/>
            <person name="Henkel C."/>
            <person name="Chen W.J."/>
            <person name="Zahm M."/>
            <person name="Cabau C."/>
            <person name="Klopp C."/>
            <person name="Thompson A.W."/>
            <person name="Robinson-Rechavi M."/>
            <person name="Braasch I."/>
            <person name="Lecointre G."/>
            <person name="Bobe J."/>
            <person name="Postlethwait J.H."/>
            <person name="Berthelot C."/>
            <person name="Roest Crollius H."/>
            <person name="Guiguen Y."/>
        </authorList>
    </citation>
    <scope>NUCLEOTIDE SEQUENCE</scope>
    <source>
        <strain evidence="2">NC1722</strain>
    </source>
</reference>
<evidence type="ECO:0000256" key="1">
    <source>
        <dbReference type="SAM" id="MobiDB-lite"/>
    </source>
</evidence>